<proteinExistence type="predicted"/>
<comment type="caution">
    <text evidence="1">The sequence shown here is derived from an EMBL/GenBank/DDBJ whole genome shotgun (WGS) entry which is preliminary data.</text>
</comment>
<dbReference type="Proteomes" id="UP000052268">
    <property type="component" value="Unassembled WGS sequence"/>
</dbReference>
<keyword evidence="2" id="KW-1185">Reference proteome</keyword>
<gene>
    <name evidence="1" type="ORF">V474_07645</name>
</gene>
<evidence type="ECO:0000313" key="2">
    <source>
        <dbReference type="Proteomes" id="UP000052268"/>
    </source>
</evidence>
<organism evidence="1 2">
    <name type="scientific">Novosphingobium barchaimii LL02</name>
    <dbReference type="NCBI Taxonomy" id="1114963"/>
    <lineage>
        <taxon>Bacteria</taxon>
        <taxon>Pseudomonadati</taxon>
        <taxon>Pseudomonadota</taxon>
        <taxon>Alphaproteobacteria</taxon>
        <taxon>Sphingomonadales</taxon>
        <taxon>Sphingomonadaceae</taxon>
        <taxon>Novosphingobium</taxon>
    </lineage>
</organism>
<reference evidence="1 2" key="1">
    <citation type="journal article" date="2015" name="G3 (Bethesda)">
        <title>Insights into Ongoing Evolution of the Hexachlorocyclohexane Catabolic Pathway from Comparative Genomics of Ten Sphingomonadaceae Strains.</title>
        <authorList>
            <person name="Pearce S.L."/>
            <person name="Oakeshott J.G."/>
            <person name="Pandey G."/>
        </authorList>
    </citation>
    <scope>NUCLEOTIDE SEQUENCE [LARGE SCALE GENOMIC DNA]</scope>
    <source>
        <strain evidence="1 2">LL02</strain>
    </source>
</reference>
<dbReference type="EMBL" id="JACU01000002">
    <property type="protein sequence ID" value="KMS59967.1"/>
    <property type="molecule type" value="Genomic_DNA"/>
</dbReference>
<evidence type="ECO:0000313" key="1">
    <source>
        <dbReference type="EMBL" id="KMS59967.1"/>
    </source>
</evidence>
<dbReference type="PATRIC" id="fig|1114963.3.peg.427"/>
<sequence>MTERTISDIDAQIADLKRERDIASLDGSKSVKSVLATGKVATLAADLEALLPSLFTQSVAYQQAMNVISVVTGTRNLVDGEISRIEALVAAQETASS</sequence>
<dbReference type="OrthoDB" id="7509931at2"/>
<name>A0A0J7Y8N1_9SPHN</name>
<accession>A0A0J7Y8N1</accession>
<dbReference type="RefSeq" id="WP_059149894.1">
    <property type="nucleotide sequence ID" value="NZ_KQ130452.1"/>
</dbReference>
<protein>
    <submittedName>
        <fullName evidence="1">Uncharacterized protein</fullName>
    </submittedName>
</protein>
<dbReference type="AlphaFoldDB" id="A0A0J7Y8N1"/>